<dbReference type="PANTHER" id="PTHR13318:SF148">
    <property type="entry name" value="F-BOX PROTEIN MAX2"/>
    <property type="match status" value="1"/>
</dbReference>
<accession>A0A9P6EYK4</accession>
<dbReference type="PANTHER" id="PTHR13318">
    <property type="entry name" value="PARTNER OF PAIRED, ISOFORM B-RELATED"/>
    <property type="match status" value="1"/>
</dbReference>
<sequence>MEPATQRFFAITELVACLTNYLDRKGISCLMRTSRHLQELCTPVHYRSVPATYRLGKNNILGSAEPILALSKNVHHVRELDLGLIDLVYYFNCIVVHQDCLAGTAGQLPSQPLWLAPPDPHLCSVPPIPPMACLTRIVVDIEPTPTYDSLKTCPYSLPSCRDPKAIFTQVCWILQLSPHLQRVVLKGLRFKDGRDIVLFTTSIFGLEELQELSLSASYWTLIGRSLAPTVFFSCPPSLQALDMELDEYYDQEDEYEDDYGVLDPREPELWERTDEECSLTTTPRRQGPLRHLTSLNLKEVEEIIPDAELISILQHCPNLLDFGMPDIGETQDTDQLAAAIVESCPALNDLTYRNHYQDPMDGAMMLRIMNLLSPQQVRRLRCHETSFTIPGLDAASLFRRHSVTLQTLIFRGCHNVNSKAIQALLVECRGLQVLSTWWTGERHGLCIDLDDAIEFPWRCTSMRTLNLTICVPDEPLNRHLGVEPYYKRSPLTALSAAEKSQFEQLEVLYRQVGTLTQVEVLCLGAVFYNSEGLHPLSKKVRRNSFPGMLSLGDKRTGRPGYLHHLAGLVKLRKFNGSVWAGNDETKVTVGLKEAEWMRKHWPALEFNLIFPLCCSFNDVIRWLGNWP</sequence>
<evidence type="ECO:0000313" key="2">
    <source>
        <dbReference type="Proteomes" id="UP000723463"/>
    </source>
</evidence>
<dbReference type="Gene3D" id="3.80.10.10">
    <property type="entry name" value="Ribonuclease Inhibitor"/>
    <property type="match status" value="1"/>
</dbReference>
<dbReference type="InterPro" id="IPR032675">
    <property type="entry name" value="LRR_dom_sf"/>
</dbReference>
<dbReference type="EMBL" id="JAAAXW010000354">
    <property type="protein sequence ID" value="KAF9537878.1"/>
    <property type="molecule type" value="Genomic_DNA"/>
</dbReference>
<keyword evidence="2" id="KW-1185">Reference proteome</keyword>
<evidence type="ECO:0000313" key="1">
    <source>
        <dbReference type="EMBL" id="KAF9537878.1"/>
    </source>
</evidence>
<dbReference type="Proteomes" id="UP000723463">
    <property type="component" value="Unassembled WGS sequence"/>
</dbReference>
<dbReference type="SUPFAM" id="SSF52047">
    <property type="entry name" value="RNI-like"/>
    <property type="match status" value="1"/>
</dbReference>
<comment type="caution">
    <text evidence="1">The sequence shown here is derived from an EMBL/GenBank/DDBJ whole genome shotgun (WGS) entry which is preliminary data.</text>
</comment>
<protein>
    <recommendedName>
        <fullName evidence="3">F-box domain-containing protein</fullName>
    </recommendedName>
</protein>
<dbReference type="GO" id="GO:0019005">
    <property type="term" value="C:SCF ubiquitin ligase complex"/>
    <property type="evidence" value="ECO:0007669"/>
    <property type="project" value="TreeGrafter"/>
</dbReference>
<name>A0A9P6EYK4_9FUNG</name>
<reference evidence="1" key="1">
    <citation type="journal article" date="2020" name="Fungal Divers.">
        <title>Resolving the Mortierellaceae phylogeny through synthesis of multi-gene phylogenetics and phylogenomics.</title>
        <authorList>
            <person name="Vandepol N."/>
            <person name="Liber J."/>
            <person name="Desiro A."/>
            <person name="Na H."/>
            <person name="Kennedy M."/>
            <person name="Barry K."/>
            <person name="Grigoriev I.V."/>
            <person name="Miller A.N."/>
            <person name="O'Donnell K."/>
            <person name="Stajich J.E."/>
            <person name="Bonito G."/>
        </authorList>
    </citation>
    <scope>NUCLEOTIDE SEQUENCE</scope>
    <source>
        <strain evidence="1">NRRL 2591</strain>
    </source>
</reference>
<proteinExistence type="predicted"/>
<dbReference type="AlphaFoldDB" id="A0A9P6EYK4"/>
<dbReference type="GO" id="GO:0031146">
    <property type="term" value="P:SCF-dependent proteasomal ubiquitin-dependent protein catabolic process"/>
    <property type="evidence" value="ECO:0007669"/>
    <property type="project" value="TreeGrafter"/>
</dbReference>
<organism evidence="1 2">
    <name type="scientific">Mortierella hygrophila</name>
    <dbReference type="NCBI Taxonomy" id="979708"/>
    <lineage>
        <taxon>Eukaryota</taxon>
        <taxon>Fungi</taxon>
        <taxon>Fungi incertae sedis</taxon>
        <taxon>Mucoromycota</taxon>
        <taxon>Mortierellomycotina</taxon>
        <taxon>Mortierellomycetes</taxon>
        <taxon>Mortierellales</taxon>
        <taxon>Mortierellaceae</taxon>
        <taxon>Mortierella</taxon>
    </lineage>
</organism>
<evidence type="ECO:0008006" key="3">
    <source>
        <dbReference type="Google" id="ProtNLM"/>
    </source>
</evidence>
<dbReference type="GO" id="GO:0005634">
    <property type="term" value="C:nucleus"/>
    <property type="evidence" value="ECO:0007669"/>
    <property type="project" value="TreeGrafter"/>
</dbReference>
<gene>
    <name evidence="1" type="ORF">EC957_007543</name>
</gene>